<dbReference type="KEGG" id="sdv:BN159_0067"/>
<dbReference type="HOGENOM" id="CLU_080982_0_2_11"/>
<dbReference type="Pfam" id="PF08798">
    <property type="entry name" value="CRISPR_assoc"/>
    <property type="match status" value="1"/>
</dbReference>
<feature type="region of interest" description="Disordered" evidence="1">
    <location>
        <begin position="125"/>
        <end position="149"/>
    </location>
</feature>
<dbReference type="InterPro" id="IPR010179">
    <property type="entry name" value="CRISPR-assoc_prot_Cse3"/>
</dbReference>
<evidence type="ECO:0000313" key="2">
    <source>
        <dbReference type="EMBL" id="CCK24446.1"/>
    </source>
</evidence>
<sequence>MGRHPVTKPPAAARFVATHSVLTMDARHPYTAKSLVDAQDMHRTVMSGFRGWVADGAPDARAQMGVLSTWSVDLKAGALVLVVQSRVPGDWAGMPRGALTVKPHVITVDRTLRTGDSLTFRAVVNPTHNRPAGPPAPNRPRGRRTAHTRPDHVKNWFVRRLQPPGEPRTAPNGLTRIGATAEEESLAVQMLPTVTSPGPHKGLRIVRAEIRGTLTITDPAALVDAMTQGIGHARSYGCGLLLTR</sequence>
<dbReference type="AlphaFoldDB" id="K4QSD2"/>
<evidence type="ECO:0000313" key="3">
    <source>
        <dbReference type="Proteomes" id="UP000008043"/>
    </source>
</evidence>
<name>K4QSD2_STRDJ</name>
<dbReference type="Gene3D" id="3.30.70.1200">
    <property type="entry name" value="Crispr-associated protein, domain 1"/>
    <property type="match status" value="1"/>
</dbReference>
<evidence type="ECO:0000256" key="1">
    <source>
        <dbReference type="SAM" id="MobiDB-lite"/>
    </source>
</evidence>
<keyword evidence="3" id="KW-1185">Reference proteome</keyword>
<dbReference type="Gene3D" id="3.30.70.1210">
    <property type="entry name" value="Crispr-associated protein, domain 2"/>
    <property type="match status" value="1"/>
</dbReference>
<dbReference type="Proteomes" id="UP000008043">
    <property type="component" value="Chromosome"/>
</dbReference>
<accession>K4QSD2</accession>
<evidence type="ECO:0008006" key="4">
    <source>
        <dbReference type="Google" id="ProtNLM"/>
    </source>
</evidence>
<reference evidence="2 3" key="1">
    <citation type="journal article" date="2012" name="J. Bacteriol.">
        <title>Genome sequence of the bacterium Streptomyces davawensis JCM 4913 and heterologous production of the unique antibiotic roseoflavin.</title>
        <authorList>
            <person name="Jankowitsch F."/>
            <person name="Schwarz J."/>
            <person name="Ruckert C."/>
            <person name="Gust B."/>
            <person name="Szczepanowski R."/>
            <person name="Blom J."/>
            <person name="Pelzer S."/>
            <person name="Kalinowski J."/>
            <person name="Mack M."/>
        </authorList>
    </citation>
    <scope>NUCLEOTIDE SEQUENCE [LARGE SCALE GENOMIC DNA]</scope>
    <source>
        <strain evidence="3">DSM 101723 / JCM 4913 / KCC S-0913 / 768</strain>
    </source>
</reference>
<dbReference type="EMBL" id="HE971709">
    <property type="protein sequence ID" value="CCK24446.1"/>
    <property type="molecule type" value="Genomic_DNA"/>
</dbReference>
<proteinExistence type="predicted"/>
<dbReference type="OrthoDB" id="9795689at2"/>
<dbReference type="SUPFAM" id="SSF117987">
    <property type="entry name" value="CRISPR-associated protein"/>
    <property type="match status" value="1"/>
</dbReference>
<gene>
    <name evidence="2" type="ORF">BN159_0067</name>
</gene>
<organism evidence="2 3">
    <name type="scientific">Streptomyces davaonensis (strain DSM 101723 / JCM 4913 / KCC S-0913 / 768)</name>
    <dbReference type="NCBI Taxonomy" id="1214101"/>
    <lineage>
        <taxon>Bacteria</taxon>
        <taxon>Bacillati</taxon>
        <taxon>Actinomycetota</taxon>
        <taxon>Actinomycetes</taxon>
        <taxon>Kitasatosporales</taxon>
        <taxon>Streptomycetaceae</taxon>
        <taxon>Streptomyces</taxon>
    </lineage>
</organism>
<dbReference type="PATRIC" id="fig|1214101.3.peg.66"/>
<dbReference type="STRING" id="1214101.BN159_0067"/>
<protein>
    <recommendedName>
        <fullName evidence="4">Type I-E CRISPR-associated protein Cas6/Cse3/CasE</fullName>
    </recommendedName>
</protein>
<dbReference type="SMART" id="SM01101">
    <property type="entry name" value="CRISPR_assoc"/>
    <property type="match status" value="1"/>
</dbReference>